<dbReference type="InterPro" id="IPR000073">
    <property type="entry name" value="AB_hydrolase_1"/>
</dbReference>
<accession>A0AAW2YMT9</accession>
<dbReference type="AlphaFoldDB" id="A0AAW2YMT9"/>
<evidence type="ECO:0000256" key="4">
    <source>
        <dbReference type="SAM" id="SignalP"/>
    </source>
</evidence>
<keyword evidence="2" id="KW-0378">Hydrolase</keyword>
<dbReference type="EMBL" id="JAOPGA020000467">
    <property type="protein sequence ID" value="KAL0478811.1"/>
    <property type="molecule type" value="Genomic_DNA"/>
</dbReference>
<gene>
    <name evidence="6" type="ORF">AKO1_008368</name>
</gene>
<dbReference type="Gene3D" id="3.40.50.1820">
    <property type="entry name" value="alpha/beta hydrolase"/>
    <property type="match status" value="1"/>
</dbReference>
<protein>
    <submittedName>
        <fullName evidence="6">Tripeptidyl aminopeptidase</fullName>
    </submittedName>
</protein>
<dbReference type="GO" id="GO:0004177">
    <property type="term" value="F:aminopeptidase activity"/>
    <property type="evidence" value="ECO:0007669"/>
    <property type="project" value="UniProtKB-KW"/>
</dbReference>
<evidence type="ECO:0000313" key="6">
    <source>
        <dbReference type="EMBL" id="KAL0478811.1"/>
    </source>
</evidence>
<dbReference type="Pfam" id="PF00561">
    <property type="entry name" value="Abhydrolase_1"/>
    <property type="match status" value="1"/>
</dbReference>
<feature type="transmembrane region" description="Helical" evidence="3">
    <location>
        <begin position="556"/>
        <end position="582"/>
    </location>
</feature>
<comment type="caution">
    <text evidence="6">The sequence shown here is derived from an EMBL/GenBank/DDBJ whole genome shotgun (WGS) entry which is preliminary data.</text>
</comment>
<reference evidence="6 7" key="1">
    <citation type="submission" date="2024-03" db="EMBL/GenBank/DDBJ databases">
        <title>The Acrasis kona genome and developmental transcriptomes reveal deep origins of eukaryotic multicellular pathways.</title>
        <authorList>
            <person name="Sheikh S."/>
            <person name="Fu C.-J."/>
            <person name="Brown M.W."/>
            <person name="Baldauf S.L."/>
        </authorList>
    </citation>
    <scope>NUCLEOTIDE SEQUENCE [LARGE SCALE GENOMIC DNA]</scope>
    <source>
        <strain evidence="6 7">ATCC MYA-3509</strain>
    </source>
</reference>
<feature type="chain" id="PRO_5043665978" evidence="4">
    <location>
        <begin position="19"/>
        <end position="597"/>
    </location>
</feature>
<keyword evidence="4" id="KW-0732">Signal</keyword>
<keyword evidence="3" id="KW-0812">Transmembrane</keyword>
<evidence type="ECO:0000259" key="5">
    <source>
        <dbReference type="Pfam" id="PF00561"/>
    </source>
</evidence>
<evidence type="ECO:0000256" key="3">
    <source>
        <dbReference type="SAM" id="Phobius"/>
    </source>
</evidence>
<dbReference type="PANTHER" id="PTHR43248">
    <property type="entry name" value="2-SUCCINYL-6-HYDROXY-2,4-CYCLOHEXADIENE-1-CARBOXYLATE SYNTHASE"/>
    <property type="match status" value="1"/>
</dbReference>
<dbReference type="PANTHER" id="PTHR43248:SF3">
    <property type="entry name" value="AB HYDROLASE-1 DOMAIN-CONTAINING PROTEIN"/>
    <property type="match status" value="1"/>
</dbReference>
<dbReference type="SUPFAM" id="SSF53474">
    <property type="entry name" value="alpha/beta-Hydrolases"/>
    <property type="match status" value="1"/>
</dbReference>
<evidence type="ECO:0000256" key="1">
    <source>
        <dbReference type="ARBA" id="ARBA00010088"/>
    </source>
</evidence>
<keyword evidence="7" id="KW-1185">Reference proteome</keyword>
<dbReference type="Proteomes" id="UP001431209">
    <property type="component" value="Unassembled WGS sequence"/>
</dbReference>
<feature type="domain" description="AB hydrolase-1" evidence="5">
    <location>
        <begin position="101"/>
        <end position="278"/>
    </location>
</feature>
<keyword evidence="3" id="KW-0472">Membrane</keyword>
<keyword evidence="6" id="KW-0645">Protease</keyword>
<keyword evidence="3" id="KW-1133">Transmembrane helix</keyword>
<keyword evidence="6" id="KW-0031">Aminopeptidase</keyword>
<organism evidence="6 7">
    <name type="scientific">Acrasis kona</name>
    <dbReference type="NCBI Taxonomy" id="1008807"/>
    <lineage>
        <taxon>Eukaryota</taxon>
        <taxon>Discoba</taxon>
        <taxon>Heterolobosea</taxon>
        <taxon>Tetramitia</taxon>
        <taxon>Eutetramitia</taxon>
        <taxon>Acrasidae</taxon>
        <taxon>Acrasis</taxon>
    </lineage>
</organism>
<evidence type="ECO:0000313" key="7">
    <source>
        <dbReference type="Proteomes" id="UP001431209"/>
    </source>
</evidence>
<name>A0AAW2YMT9_9EUKA</name>
<dbReference type="InterPro" id="IPR051601">
    <property type="entry name" value="Serine_prot/Carboxylest_S33"/>
</dbReference>
<dbReference type="InterPro" id="IPR029058">
    <property type="entry name" value="AB_hydrolase_fold"/>
</dbReference>
<evidence type="ECO:0000256" key="2">
    <source>
        <dbReference type="ARBA" id="ARBA00022801"/>
    </source>
</evidence>
<sequence>MKTIAIATLALLIAFVNSQLTWFQCPLYTNKQVFVNETGHIVPSPQSEAASNFTIYSAQCAHFPVPQDYSIPTGPNLLVFVKKIAKNLSSKPALWFLQDGPGVSSTSFESTLDNLKQRFGDQFDFYYVEHRGVGRSKRLSCSGPQAETVGSDGGVAITLKEFPACADALTIEVGANPDRYSSESAARDLKSIIQTVKQQTNQKQFVYGFSYGTLLAARLMQLENADAVVDGLILDTVFSSSSSDSDPTLRTTMDQIDSRYEQAGRDFLLRCNETELCRTKITSDPYSYAQTVVAKIANGTCGAITDKYNMTASELRSILNTFLKDASLREVIPAVLYRLNRCDPDLDVLSIQKMLDYTRARNQAQEFIPDDSPMLLHHISLSELWSIPAPSVPYLEDQYNITAFSSGSAISIAQVRSITNWTTYTPSQAVFNKPLKTSKNVLLLNGGLDARLAYAQQVKSNIGDNSRLLVFDNSTGSILLSTVTNDPNEGLTCGAQIMMDFLLNNQDLANVKTACMSNLRPLGFSGNKDLNLELFGTEDAFEGFYDPPEVVKTVNLYLFIGVEAGTAVLAIIIICSLVYYIVQLKDKEAYENLDARQ</sequence>
<feature type="signal peptide" evidence="4">
    <location>
        <begin position="1"/>
        <end position="18"/>
    </location>
</feature>
<proteinExistence type="inferred from homology"/>
<comment type="similarity">
    <text evidence="1">Belongs to the peptidase S33 family.</text>
</comment>